<dbReference type="InterPro" id="IPR036388">
    <property type="entry name" value="WH-like_DNA-bd_sf"/>
</dbReference>
<dbReference type="RefSeq" id="WP_345492253.1">
    <property type="nucleotide sequence ID" value="NZ_BAABHY010000006.1"/>
</dbReference>
<gene>
    <name evidence="6" type="ORF">GCM10023211_22360</name>
</gene>
<keyword evidence="2" id="KW-0805">Transcription regulation</keyword>
<dbReference type="SUPFAM" id="SSF46785">
    <property type="entry name" value="Winged helix' DNA-binding domain"/>
    <property type="match status" value="1"/>
</dbReference>
<evidence type="ECO:0000256" key="4">
    <source>
        <dbReference type="ARBA" id="ARBA00023163"/>
    </source>
</evidence>
<dbReference type="PROSITE" id="PS50931">
    <property type="entry name" value="HTH_LYSR"/>
    <property type="match status" value="1"/>
</dbReference>
<dbReference type="PANTHER" id="PTHR30126">
    <property type="entry name" value="HTH-TYPE TRANSCRIPTIONAL REGULATOR"/>
    <property type="match status" value="1"/>
</dbReference>
<feature type="domain" description="HTH lysR-type" evidence="5">
    <location>
        <begin position="4"/>
        <end position="61"/>
    </location>
</feature>
<evidence type="ECO:0000313" key="6">
    <source>
        <dbReference type="EMBL" id="GAA5113759.1"/>
    </source>
</evidence>
<dbReference type="InterPro" id="IPR005119">
    <property type="entry name" value="LysR_subst-bd"/>
</dbReference>
<dbReference type="InterPro" id="IPR036390">
    <property type="entry name" value="WH_DNA-bd_sf"/>
</dbReference>
<dbReference type="Proteomes" id="UP001500171">
    <property type="component" value="Unassembled WGS sequence"/>
</dbReference>
<dbReference type="Pfam" id="PF03466">
    <property type="entry name" value="LysR_substrate"/>
    <property type="match status" value="1"/>
</dbReference>
<evidence type="ECO:0000259" key="5">
    <source>
        <dbReference type="PROSITE" id="PS50931"/>
    </source>
</evidence>
<evidence type="ECO:0000256" key="2">
    <source>
        <dbReference type="ARBA" id="ARBA00023015"/>
    </source>
</evidence>
<dbReference type="Pfam" id="PF00126">
    <property type="entry name" value="HTH_1"/>
    <property type="match status" value="1"/>
</dbReference>
<reference evidence="7" key="1">
    <citation type="journal article" date="2019" name="Int. J. Syst. Evol. Microbiol.">
        <title>The Global Catalogue of Microorganisms (GCM) 10K type strain sequencing project: providing services to taxonomists for standard genome sequencing and annotation.</title>
        <authorList>
            <consortium name="The Broad Institute Genomics Platform"/>
            <consortium name="The Broad Institute Genome Sequencing Center for Infectious Disease"/>
            <person name="Wu L."/>
            <person name="Ma J."/>
        </authorList>
    </citation>
    <scope>NUCLEOTIDE SEQUENCE [LARGE SCALE GENOMIC DNA]</scope>
    <source>
        <strain evidence="7">JCM 18050</strain>
    </source>
</reference>
<organism evidence="6 7">
    <name type="scientific">Orbus sasakiae</name>
    <dbReference type="NCBI Taxonomy" id="1078475"/>
    <lineage>
        <taxon>Bacteria</taxon>
        <taxon>Pseudomonadati</taxon>
        <taxon>Pseudomonadota</taxon>
        <taxon>Gammaproteobacteria</taxon>
        <taxon>Orbales</taxon>
        <taxon>Orbaceae</taxon>
        <taxon>Orbus</taxon>
    </lineage>
</organism>
<keyword evidence="7" id="KW-1185">Reference proteome</keyword>
<evidence type="ECO:0000256" key="1">
    <source>
        <dbReference type="ARBA" id="ARBA00009437"/>
    </source>
</evidence>
<dbReference type="InterPro" id="IPR000847">
    <property type="entry name" value="LysR_HTH_N"/>
</dbReference>
<dbReference type="PANTHER" id="PTHR30126:SF4">
    <property type="entry name" value="LYSR FAMILY TRANSCRIPTIONAL REGULATOR"/>
    <property type="match status" value="1"/>
</dbReference>
<keyword evidence="4" id="KW-0804">Transcription</keyword>
<dbReference type="EMBL" id="BAABHY010000006">
    <property type="protein sequence ID" value="GAA5113759.1"/>
    <property type="molecule type" value="Genomic_DNA"/>
</dbReference>
<proteinExistence type="inferred from homology"/>
<keyword evidence="3" id="KW-0238">DNA-binding</keyword>
<dbReference type="Gene3D" id="1.10.10.10">
    <property type="entry name" value="Winged helix-like DNA-binding domain superfamily/Winged helix DNA-binding domain"/>
    <property type="match status" value="1"/>
</dbReference>
<evidence type="ECO:0000256" key="3">
    <source>
        <dbReference type="ARBA" id="ARBA00023125"/>
    </source>
</evidence>
<sequence>MLRLSLDAIHTIDTIARAGSFSAAAEVLHKVPSTISYTVAKLEEQMGITFFERNGPHVKLTALGQELLEEGRCLLSAAQDLESRLYKMALGVEVELNITLDALFPLSALTDHIQQFMHSAQYTRLHFQQEVMTGTWEALMQQRADLIIAGGVGPAGGGYQTYPVGKVCFAFCVSPNHPLAAQTQPLSKYQLLEHTAIVIGDSARHLPLRTAGLYDGQKQITVSNLNDKMALQIAGLGHGFLPRVCIEQAIQQGLLIEMQVIEPKADETFYLAWRSGDHGQALTWWKNALSQQWLPEVIKPMR</sequence>
<comment type="caution">
    <text evidence="6">The sequence shown here is derived from an EMBL/GenBank/DDBJ whole genome shotgun (WGS) entry which is preliminary data.</text>
</comment>
<accession>A0ABP9NBA9</accession>
<protein>
    <submittedName>
        <fullName evidence="6">LysR substrate-binding domain-containing protein</fullName>
    </submittedName>
</protein>
<dbReference type="Gene3D" id="3.40.190.290">
    <property type="match status" value="1"/>
</dbReference>
<comment type="similarity">
    <text evidence="1">Belongs to the LysR transcriptional regulatory family.</text>
</comment>
<evidence type="ECO:0000313" key="7">
    <source>
        <dbReference type="Proteomes" id="UP001500171"/>
    </source>
</evidence>
<dbReference type="SUPFAM" id="SSF53850">
    <property type="entry name" value="Periplasmic binding protein-like II"/>
    <property type="match status" value="1"/>
</dbReference>
<name>A0ABP9NBA9_9GAMM</name>